<proteinExistence type="predicted"/>
<sequence length="74" mass="8610">MWGHDGYLVAERTVAKDGSDQSRRTKQQRSRRSWKRKDDRDGDGGRDRCLYRAKQFEIESGRHEGGHPSPHPAF</sequence>
<dbReference type="AlphaFoldDB" id="A0A4D4K8P4"/>
<protein>
    <submittedName>
        <fullName evidence="2">Uncharacterized protein</fullName>
    </submittedName>
</protein>
<organism evidence="2 3">
    <name type="scientific">Streptomyces antimycoticus</name>
    <dbReference type="NCBI Taxonomy" id="68175"/>
    <lineage>
        <taxon>Bacteria</taxon>
        <taxon>Bacillati</taxon>
        <taxon>Actinomycetota</taxon>
        <taxon>Actinomycetes</taxon>
        <taxon>Kitasatosporales</taxon>
        <taxon>Streptomycetaceae</taxon>
        <taxon>Streptomyces</taxon>
        <taxon>Streptomyces violaceusniger group</taxon>
    </lineage>
</organism>
<dbReference type="EMBL" id="BJHV01000001">
    <property type="protein sequence ID" value="GDY45511.1"/>
    <property type="molecule type" value="Genomic_DNA"/>
</dbReference>
<accession>A0A4D4K8P4</accession>
<feature type="compositionally biased region" description="Basic and acidic residues" evidence="1">
    <location>
        <begin position="36"/>
        <end position="49"/>
    </location>
</feature>
<keyword evidence="3" id="KW-1185">Reference proteome</keyword>
<gene>
    <name evidence="2" type="ORF">SANT12839_063930</name>
</gene>
<name>A0A4D4K8P4_9ACTN</name>
<dbReference type="Proteomes" id="UP000299290">
    <property type="component" value="Unassembled WGS sequence"/>
</dbReference>
<comment type="caution">
    <text evidence="2">The sequence shown here is derived from an EMBL/GenBank/DDBJ whole genome shotgun (WGS) entry which is preliminary data.</text>
</comment>
<feature type="compositionally biased region" description="Basic and acidic residues" evidence="1">
    <location>
        <begin position="55"/>
        <end position="66"/>
    </location>
</feature>
<reference evidence="2 3" key="1">
    <citation type="journal article" date="2020" name="Int. J. Syst. Evol. Microbiol.">
        <title>Reclassification of Streptomyces castelarensis and Streptomyces sporoclivatus as later heterotypic synonyms of Streptomyces antimycoticus.</title>
        <authorList>
            <person name="Komaki H."/>
            <person name="Tamura T."/>
        </authorList>
    </citation>
    <scope>NUCLEOTIDE SEQUENCE [LARGE SCALE GENOMIC DNA]</scope>
    <source>
        <strain evidence="2 3">NBRC 12839</strain>
    </source>
</reference>
<feature type="region of interest" description="Disordered" evidence="1">
    <location>
        <begin position="55"/>
        <end position="74"/>
    </location>
</feature>
<evidence type="ECO:0000313" key="2">
    <source>
        <dbReference type="EMBL" id="GDY45511.1"/>
    </source>
</evidence>
<evidence type="ECO:0000313" key="3">
    <source>
        <dbReference type="Proteomes" id="UP000299290"/>
    </source>
</evidence>
<feature type="region of interest" description="Disordered" evidence="1">
    <location>
        <begin position="1"/>
        <end position="49"/>
    </location>
</feature>
<evidence type="ECO:0000256" key="1">
    <source>
        <dbReference type="SAM" id="MobiDB-lite"/>
    </source>
</evidence>
<feature type="compositionally biased region" description="Basic and acidic residues" evidence="1">
    <location>
        <begin position="13"/>
        <end position="23"/>
    </location>
</feature>
<feature type="compositionally biased region" description="Basic residues" evidence="1">
    <location>
        <begin position="24"/>
        <end position="35"/>
    </location>
</feature>